<name>A0A381WNL8_9ZZZZ</name>
<organism evidence="3">
    <name type="scientific">marine metagenome</name>
    <dbReference type="NCBI Taxonomy" id="408172"/>
    <lineage>
        <taxon>unclassified sequences</taxon>
        <taxon>metagenomes</taxon>
        <taxon>ecological metagenomes</taxon>
    </lineage>
</organism>
<feature type="non-terminal residue" evidence="3">
    <location>
        <position position="1"/>
    </location>
</feature>
<dbReference type="InterPro" id="IPR025275">
    <property type="entry name" value="DUF4015"/>
</dbReference>
<sequence>VTGLNIVKLGFLVVAVFQLGCQYVPDTENFESVPDLLETPDAEPAPDVGTPIEAESLSPTSNDPVQRIQSTRNETVSVGPLADSSSLALNDRFPRPNSIRGLYVNAWAAGSSSRMGPLLDLVRQTEVNSLVIDIKDATGFLSHRTEVALAHEIGASGEVRINDLPGLLLRLEQEGIYPIARIVMVKDPILVSNRPEYAVNDTAGGVWVDSKGITWLNPYVQGVWDYHLEIAREVAEMGFPEIQFDYIRFPDAPQSDLGRAVFHGNEGRS</sequence>
<accession>A0A381WNL8</accession>
<feature type="region of interest" description="Disordered" evidence="1">
    <location>
        <begin position="34"/>
        <end position="66"/>
    </location>
</feature>
<evidence type="ECO:0000313" key="3">
    <source>
        <dbReference type="EMBL" id="SVA54080.1"/>
    </source>
</evidence>
<reference evidence="3" key="1">
    <citation type="submission" date="2018-05" db="EMBL/GenBank/DDBJ databases">
        <authorList>
            <person name="Lanie J.A."/>
            <person name="Ng W.-L."/>
            <person name="Kazmierczak K.M."/>
            <person name="Andrzejewski T.M."/>
            <person name="Davidsen T.M."/>
            <person name="Wayne K.J."/>
            <person name="Tettelin H."/>
            <person name="Glass J.I."/>
            <person name="Rusch D."/>
            <person name="Podicherti R."/>
            <person name="Tsui H.-C.T."/>
            <person name="Winkler M.E."/>
        </authorList>
    </citation>
    <scope>NUCLEOTIDE SEQUENCE</scope>
</reference>
<dbReference type="Pfam" id="PF13200">
    <property type="entry name" value="DUF4015"/>
    <property type="match status" value="1"/>
</dbReference>
<protein>
    <recommendedName>
        <fullName evidence="2">DUF4015 domain-containing protein</fullName>
    </recommendedName>
</protein>
<evidence type="ECO:0000259" key="2">
    <source>
        <dbReference type="Pfam" id="PF13200"/>
    </source>
</evidence>
<dbReference type="EMBL" id="UINC01012375">
    <property type="protein sequence ID" value="SVA54080.1"/>
    <property type="molecule type" value="Genomic_DNA"/>
</dbReference>
<feature type="non-terminal residue" evidence="3">
    <location>
        <position position="269"/>
    </location>
</feature>
<dbReference type="AlphaFoldDB" id="A0A381WNL8"/>
<gene>
    <name evidence="3" type="ORF">METZ01_LOCUS106934</name>
</gene>
<proteinExistence type="predicted"/>
<feature type="compositionally biased region" description="Polar residues" evidence="1">
    <location>
        <begin position="57"/>
        <end position="66"/>
    </location>
</feature>
<feature type="domain" description="DUF4015" evidence="2">
    <location>
        <begin position="101"/>
        <end position="254"/>
    </location>
</feature>
<evidence type="ECO:0000256" key="1">
    <source>
        <dbReference type="SAM" id="MobiDB-lite"/>
    </source>
</evidence>